<organism evidence="2 3">
    <name type="scientific">Primorskyibacter flagellatus</name>
    <dbReference type="NCBI Taxonomy" id="1387277"/>
    <lineage>
        <taxon>Bacteria</taxon>
        <taxon>Pseudomonadati</taxon>
        <taxon>Pseudomonadota</taxon>
        <taxon>Alphaproteobacteria</taxon>
        <taxon>Rhodobacterales</taxon>
        <taxon>Roseobacteraceae</taxon>
        <taxon>Primorskyibacter</taxon>
    </lineage>
</organism>
<name>A0A1W2B8G6_9RHOB</name>
<sequence length="323" mass="34277">MSDRVTNVETEDVLSSVRRLVSSGTHMPPKAVDRLLLTPAQRVQGGATGGDKAGHRPTRKTVTETAKTLARYEARTPDPVGSDNAPRPRKPAPGVFILGDAARLDRPAEKRDAGASKSGIDTACKLNAASDPSVAQDVAQEMSGSDVFAFIPSDDRGGKNGQPERGTSRKDQAATRAAASEKTTSDVAAEPAPSARASSLESKIAELEAMVAQGGAAWDPATEEEAEPQIGTAQRSAMSVRRAPSGQDPLGRAQAISGEIHTDRHDSLVPADGTVLDEAILREIVSEIVRDELQGVLGERITRNVRNLVRREVNRALLIQDFN</sequence>
<keyword evidence="3" id="KW-1185">Reference proteome</keyword>
<feature type="region of interest" description="Disordered" evidence="1">
    <location>
        <begin position="216"/>
        <end position="235"/>
    </location>
</feature>
<evidence type="ECO:0000313" key="2">
    <source>
        <dbReference type="EMBL" id="SMC69313.1"/>
    </source>
</evidence>
<feature type="compositionally biased region" description="Low complexity" evidence="1">
    <location>
        <begin position="188"/>
        <end position="200"/>
    </location>
</feature>
<proteinExistence type="predicted"/>
<dbReference type="Proteomes" id="UP000192330">
    <property type="component" value="Unassembled WGS sequence"/>
</dbReference>
<feature type="region of interest" description="Disordered" evidence="1">
    <location>
        <begin position="148"/>
        <end position="200"/>
    </location>
</feature>
<evidence type="ECO:0000313" key="3">
    <source>
        <dbReference type="Proteomes" id="UP000192330"/>
    </source>
</evidence>
<reference evidence="2 3" key="1">
    <citation type="submission" date="2017-04" db="EMBL/GenBank/DDBJ databases">
        <authorList>
            <person name="Afonso C.L."/>
            <person name="Miller P.J."/>
            <person name="Scott M.A."/>
            <person name="Spackman E."/>
            <person name="Goraichik I."/>
            <person name="Dimitrov K.M."/>
            <person name="Suarez D.L."/>
            <person name="Swayne D.E."/>
        </authorList>
    </citation>
    <scope>NUCLEOTIDE SEQUENCE [LARGE SCALE GENOMIC DNA]</scope>
    <source>
        <strain evidence="2 3">CGMCC 1.12644</strain>
    </source>
</reference>
<dbReference type="AlphaFoldDB" id="A0A1W2B8G6"/>
<gene>
    <name evidence="2" type="ORF">SAMN06295998_103503</name>
</gene>
<dbReference type="RefSeq" id="WP_084352115.1">
    <property type="nucleotide sequence ID" value="NZ_FWYD01000003.1"/>
</dbReference>
<protein>
    <submittedName>
        <fullName evidence="2">Uncharacterized protein</fullName>
    </submittedName>
</protein>
<dbReference type="OrthoDB" id="7875768at2"/>
<accession>A0A1W2B8G6</accession>
<dbReference type="STRING" id="1387277.SAMN06295998_103503"/>
<feature type="compositionally biased region" description="Basic and acidic residues" evidence="1">
    <location>
        <begin position="102"/>
        <end position="114"/>
    </location>
</feature>
<feature type="region of interest" description="Disordered" evidence="1">
    <location>
        <begin position="42"/>
        <end position="121"/>
    </location>
</feature>
<evidence type="ECO:0000256" key="1">
    <source>
        <dbReference type="SAM" id="MobiDB-lite"/>
    </source>
</evidence>
<dbReference type="EMBL" id="FWYD01000003">
    <property type="protein sequence ID" value="SMC69313.1"/>
    <property type="molecule type" value="Genomic_DNA"/>
</dbReference>